<accession>A0A3A8I9F6</accession>
<dbReference type="EMBL" id="JABFJV010000006">
    <property type="protein sequence ID" value="NOK31980.1"/>
    <property type="molecule type" value="Genomic_DNA"/>
</dbReference>
<evidence type="ECO:0000313" key="3">
    <source>
        <dbReference type="Proteomes" id="UP000563426"/>
    </source>
</evidence>
<evidence type="ECO:0000313" key="2">
    <source>
        <dbReference type="EMBL" id="NOK31980.1"/>
    </source>
</evidence>
<sequence>MDPKDEYLKKSAGIPLDPSKQKDPDEDGDRVPAEGRAEELNDVTGQNGGQRTDADLPWNDTRHRHDGIRDKYSDDSDKKKP</sequence>
<dbReference type="OrthoDB" id="5383187at2"/>
<feature type="region of interest" description="Disordered" evidence="1">
    <location>
        <begin position="1"/>
        <end position="81"/>
    </location>
</feature>
<evidence type="ECO:0000256" key="1">
    <source>
        <dbReference type="SAM" id="MobiDB-lite"/>
    </source>
</evidence>
<organism evidence="2 3">
    <name type="scientific">Corallococcus exercitus</name>
    <dbReference type="NCBI Taxonomy" id="2316736"/>
    <lineage>
        <taxon>Bacteria</taxon>
        <taxon>Pseudomonadati</taxon>
        <taxon>Myxococcota</taxon>
        <taxon>Myxococcia</taxon>
        <taxon>Myxococcales</taxon>
        <taxon>Cystobacterineae</taxon>
        <taxon>Myxococcaceae</taxon>
        <taxon>Corallococcus</taxon>
    </lineage>
</organism>
<feature type="compositionally biased region" description="Basic and acidic residues" evidence="1">
    <location>
        <begin position="19"/>
        <end position="39"/>
    </location>
</feature>
<gene>
    <name evidence="2" type="ORF">HMI49_02020</name>
</gene>
<comment type="caution">
    <text evidence="2">The sequence shown here is derived from an EMBL/GenBank/DDBJ whole genome shotgun (WGS) entry which is preliminary data.</text>
</comment>
<dbReference type="AlphaFoldDB" id="A0A3A8I9F6"/>
<protein>
    <submittedName>
        <fullName evidence="2">Uncharacterized protein</fullName>
    </submittedName>
</protein>
<proteinExistence type="predicted"/>
<dbReference type="RefSeq" id="WP_120524979.1">
    <property type="nucleotide sequence ID" value="NZ_JABFJV010000006.1"/>
</dbReference>
<keyword evidence="3" id="KW-1185">Reference proteome</keyword>
<name>A0A3A8I9F6_9BACT</name>
<reference evidence="2 3" key="1">
    <citation type="submission" date="2020-05" db="EMBL/GenBank/DDBJ databases">
        <authorList>
            <person name="Whitworth D."/>
        </authorList>
    </citation>
    <scope>NUCLEOTIDE SEQUENCE [LARGE SCALE GENOMIC DNA]</scope>
    <source>
        <strain evidence="2 3">AB043B</strain>
    </source>
</reference>
<feature type="compositionally biased region" description="Basic and acidic residues" evidence="1">
    <location>
        <begin position="60"/>
        <end position="81"/>
    </location>
</feature>
<dbReference type="Proteomes" id="UP000563426">
    <property type="component" value="Unassembled WGS sequence"/>
</dbReference>